<feature type="transmembrane region" description="Helical" evidence="1">
    <location>
        <begin position="238"/>
        <end position="257"/>
    </location>
</feature>
<dbReference type="AlphaFoldDB" id="A0A2B7YJB9"/>
<feature type="transmembrane region" description="Helical" evidence="1">
    <location>
        <begin position="7"/>
        <end position="30"/>
    </location>
</feature>
<name>A0A2B7YJB9_FUSNP</name>
<feature type="transmembrane region" description="Helical" evidence="1">
    <location>
        <begin position="168"/>
        <end position="192"/>
    </location>
</feature>
<keyword evidence="1" id="KW-0472">Membrane</keyword>
<feature type="transmembrane region" description="Helical" evidence="1">
    <location>
        <begin position="269"/>
        <end position="287"/>
    </location>
</feature>
<organism evidence="3 4">
    <name type="scientific">Fusobacterium nucleatum subsp. polymorphum</name>
    <name type="common">Fusobacterium polymorphum</name>
    <dbReference type="NCBI Taxonomy" id="76857"/>
    <lineage>
        <taxon>Bacteria</taxon>
        <taxon>Fusobacteriati</taxon>
        <taxon>Fusobacteriota</taxon>
        <taxon>Fusobacteriia</taxon>
        <taxon>Fusobacteriales</taxon>
        <taxon>Fusobacteriaceae</taxon>
        <taxon>Fusobacterium</taxon>
    </lineage>
</organism>
<evidence type="ECO:0000259" key="2">
    <source>
        <dbReference type="Pfam" id="PF00892"/>
    </source>
</evidence>
<dbReference type="Gene3D" id="1.10.3730.20">
    <property type="match status" value="1"/>
</dbReference>
<evidence type="ECO:0000313" key="4">
    <source>
        <dbReference type="Proteomes" id="UP000222862"/>
    </source>
</evidence>
<dbReference type="InterPro" id="IPR037185">
    <property type="entry name" value="EmrE-like"/>
</dbReference>
<keyword evidence="1" id="KW-0812">Transmembrane</keyword>
<accession>A0A2B7YJB9</accession>
<dbReference type="InterPro" id="IPR000620">
    <property type="entry name" value="EamA_dom"/>
</dbReference>
<protein>
    <submittedName>
        <fullName evidence="3">Choline transporter</fullName>
    </submittedName>
</protein>
<dbReference type="PANTHER" id="PTHR22911:SF137">
    <property type="entry name" value="SOLUTE CARRIER FAMILY 35 MEMBER G2-RELATED"/>
    <property type="match status" value="1"/>
</dbReference>
<dbReference type="GO" id="GO:0016020">
    <property type="term" value="C:membrane"/>
    <property type="evidence" value="ECO:0007669"/>
    <property type="project" value="InterPro"/>
</dbReference>
<dbReference type="Pfam" id="PF00892">
    <property type="entry name" value="EamA"/>
    <property type="match status" value="1"/>
</dbReference>
<feature type="transmembrane region" description="Helical" evidence="1">
    <location>
        <begin position="110"/>
        <end position="131"/>
    </location>
</feature>
<reference evidence="3 4" key="1">
    <citation type="submission" date="2017-06" db="EMBL/GenBank/DDBJ databases">
        <title>Genome sequencing of Fusobacterium nucleatum subsp. polymorphum KCOM 1232 (=ChDC F37).</title>
        <authorList>
            <person name="Kook J.-K."/>
            <person name="Park S.-N."/>
            <person name="Lim Y.K."/>
            <person name="Roh H."/>
        </authorList>
    </citation>
    <scope>NUCLEOTIDE SEQUENCE [LARGE SCALE GENOMIC DNA]</scope>
    <source>
        <strain evidence="4">KCOM 1232 ( ChDC F37)</strain>
    </source>
</reference>
<proteinExistence type="predicted"/>
<keyword evidence="1" id="KW-1133">Transmembrane helix</keyword>
<feature type="transmembrane region" description="Helical" evidence="1">
    <location>
        <begin position="138"/>
        <end position="156"/>
    </location>
</feature>
<evidence type="ECO:0000256" key="1">
    <source>
        <dbReference type="SAM" id="Phobius"/>
    </source>
</evidence>
<comment type="caution">
    <text evidence="3">The sequence shown here is derived from an EMBL/GenBank/DDBJ whole genome shotgun (WGS) entry which is preliminary data.</text>
</comment>
<sequence>MDKSYKYGVIAGLFSGITWALYTIINNLITKNIIFNSYIEKMFIPVLVIVFLHDFFSSIWLFFYLWRKRKLFELKRTIKSKNMFLIFLGALFGGPIGMSGYLLGIKYMGASYTASFSCTYLILGTILSVVFLKEKINLKMIIAVLINMAGIFILNFQVNEMDSDKISILGIFSLILCIFGWALEGLIASYILKYKNADTEPSIAIFIRQLTSTVFYSFLIIPYIRAYNLVFIVLKSNIALYIALISVIGSLSFFLWYYSMSIVGVARGISLNISYIIWTIIFEIIVFNVKFQLNFIVASILFIVSVLLIAITPDEKECLSNSIDGKV</sequence>
<feature type="transmembrane region" description="Helical" evidence="1">
    <location>
        <begin position="42"/>
        <end position="63"/>
    </location>
</feature>
<feature type="transmembrane region" description="Helical" evidence="1">
    <location>
        <begin position="213"/>
        <end position="232"/>
    </location>
</feature>
<dbReference type="PANTHER" id="PTHR22911">
    <property type="entry name" value="ACYL-MALONYL CONDENSING ENZYME-RELATED"/>
    <property type="match status" value="1"/>
</dbReference>
<dbReference type="SUPFAM" id="SSF103481">
    <property type="entry name" value="Multidrug resistance efflux transporter EmrE"/>
    <property type="match status" value="1"/>
</dbReference>
<dbReference type="Proteomes" id="UP000222862">
    <property type="component" value="Unassembled WGS sequence"/>
</dbReference>
<feature type="domain" description="EamA" evidence="2">
    <location>
        <begin position="7"/>
        <end position="155"/>
    </location>
</feature>
<evidence type="ECO:0000313" key="3">
    <source>
        <dbReference type="EMBL" id="PGH21666.1"/>
    </source>
</evidence>
<feature type="transmembrane region" description="Helical" evidence="1">
    <location>
        <begin position="293"/>
        <end position="311"/>
    </location>
</feature>
<dbReference type="RefSeq" id="WP_098701843.1">
    <property type="nucleotide sequence ID" value="NZ_NJGI01000001.1"/>
</dbReference>
<feature type="transmembrane region" description="Helical" evidence="1">
    <location>
        <begin position="84"/>
        <end position="104"/>
    </location>
</feature>
<dbReference type="EMBL" id="NJGI01000001">
    <property type="protein sequence ID" value="PGH21666.1"/>
    <property type="molecule type" value="Genomic_DNA"/>
</dbReference>
<gene>
    <name evidence="3" type="ORF">RN96_00010</name>
</gene>